<evidence type="ECO:0000313" key="1">
    <source>
        <dbReference type="EMBL" id="JAD25106.1"/>
    </source>
</evidence>
<proteinExistence type="predicted"/>
<accession>A0A0A8YGX0</accession>
<organism evidence="1">
    <name type="scientific">Arundo donax</name>
    <name type="common">Giant reed</name>
    <name type="synonym">Donax arundinaceus</name>
    <dbReference type="NCBI Taxonomy" id="35708"/>
    <lineage>
        <taxon>Eukaryota</taxon>
        <taxon>Viridiplantae</taxon>
        <taxon>Streptophyta</taxon>
        <taxon>Embryophyta</taxon>
        <taxon>Tracheophyta</taxon>
        <taxon>Spermatophyta</taxon>
        <taxon>Magnoliopsida</taxon>
        <taxon>Liliopsida</taxon>
        <taxon>Poales</taxon>
        <taxon>Poaceae</taxon>
        <taxon>PACMAD clade</taxon>
        <taxon>Arundinoideae</taxon>
        <taxon>Arundineae</taxon>
        <taxon>Arundo</taxon>
    </lineage>
</organism>
<reference evidence="1" key="2">
    <citation type="journal article" date="2015" name="Data Brief">
        <title>Shoot transcriptome of the giant reed, Arundo donax.</title>
        <authorList>
            <person name="Barrero R.A."/>
            <person name="Guerrero F.D."/>
            <person name="Moolhuijzen P."/>
            <person name="Goolsby J.A."/>
            <person name="Tidwell J."/>
            <person name="Bellgard S.E."/>
            <person name="Bellgard M.I."/>
        </authorList>
    </citation>
    <scope>NUCLEOTIDE SEQUENCE</scope>
    <source>
        <tissue evidence="1">Shoot tissue taken approximately 20 cm above the soil surface</tissue>
    </source>
</reference>
<name>A0A0A8YGX0_ARUDO</name>
<dbReference type="EMBL" id="GBRH01272789">
    <property type="protein sequence ID" value="JAD25106.1"/>
    <property type="molecule type" value="Transcribed_RNA"/>
</dbReference>
<protein>
    <submittedName>
        <fullName evidence="1">Uncharacterized protein</fullName>
    </submittedName>
</protein>
<reference evidence="1" key="1">
    <citation type="submission" date="2014-09" db="EMBL/GenBank/DDBJ databases">
        <authorList>
            <person name="Magalhaes I.L.F."/>
            <person name="Oliveira U."/>
            <person name="Santos F.R."/>
            <person name="Vidigal T.H.D.A."/>
            <person name="Brescovit A.D."/>
            <person name="Santos A.J."/>
        </authorList>
    </citation>
    <scope>NUCLEOTIDE SEQUENCE</scope>
    <source>
        <tissue evidence="1">Shoot tissue taken approximately 20 cm above the soil surface</tissue>
    </source>
</reference>
<dbReference type="AlphaFoldDB" id="A0A0A8YGX0"/>
<sequence>MCNSNDSKEIYLSPQSPFKFCCFGVTFYAIISN</sequence>